<keyword evidence="2" id="KW-0547">Nucleotide-binding</keyword>
<reference evidence="7" key="1">
    <citation type="submission" date="2025-08" db="UniProtKB">
        <authorList>
            <consortium name="RefSeq"/>
        </authorList>
    </citation>
    <scope>IDENTIFICATION</scope>
</reference>
<organism evidence="6 7">
    <name type="scientific">Chanos chanos</name>
    <name type="common">Milkfish</name>
    <name type="synonym">Mugil chanos</name>
    <dbReference type="NCBI Taxonomy" id="29144"/>
    <lineage>
        <taxon>Eukaryota</taxon>
        <taxon>Metazoa</taxon>
        <taxon>Chordata</taxon>
        <taxon>Craniata</taxon>
        <taxon>Vertebrata</taxon>
        <taxon>Euteleostomi</taxon>
        <taxon>Actinopterygii</taxon>
        <taxon>Neopterygii</taxon>
        <taxon>Teleostei</taxon>
        <taxon>Ostariophysi</taxon>
        <taxon>Gonorynchiformes</taxon>
        <taxon>Chanidae</taxon>
        <taxon>Chanos</taxon>
    </lineage>
</organism>
<dbReference type="Proteomes" id="UP000504632">
    <property type="component" value="Chromosome 16"/>
</dbReference>
<dbReference type="GO" id="GO:0005525">
    <property type="term" value="F:GTP binding"/>
    <property type="evidence" value="ECO:0007669"/>
    <property type="project" value="InterPro"/>
</dbReference>
<feature type="domain" description="Dynamin N-terminal" evidence="3">
    <location>
        <begin position="281"/>
        <end position="503"/>
    </location>
</feature>
<gene>
    <name evidence="7" type="primary">LOC115829278</name>
</gene>
<dbReference type="AlphaFoldDB" id="A0A6J2WYF6"/>
<dbReference type="PANTHER" id="PTHR47308:SF1">
    <property type="entry name" value="NUCLEAR GTPASE SLIP-GC"/>
    <property type="match status" value="1"/>
</dbReference>
<dbReference type="Pfam" id="PF00350">
    <property type="entry name" value="Dynamin_N"/>
    <property type="match status" value="1"/>
</dbReference>
<dbReference type="GeneID" id="115829278"/>
<feature type="domain" description="DUF7605" evidence="5">
    <location>
        <begin position="698"/>
        <end position="848"/>
    </location>
</feature>
<sequence>MAECAECTVGKSGDADAWPSLTCADDSVIVSRLQDNEITHGQVIDDFVKWYEEFYLQLNILRIVLLEKNVLENNRVAFETESPPVSVDHHTERARGQVEGRPITTINTPDLFHPQLSHHQLSVAVEECVYLSDPGPHAFILELQPDNFTEESRKNSCYLSSVFTYDCVTKHRDNYIIKFTDGLISNSDGGTYQRESLEQCVVSLALSTETGVLLMVQGRMVASGQGKGGPWDGDSRGASRSGLLLPGALLPPGWEEQPQWWLRRPDNILGLDEQTVRKTTVGVFGMTGDGKSSLINAILGKKFLLPSGTGGACTSVCVQVETNMTDVRYTAEIEFISKKEWEADLKDLLAVLREEEEEPEESDIVQTAKEKISAVFGEEAVQRSFEELKHDDQYSRIVELLTSPSKRVSCRSASKLSDEIRCFIKNDDSNLGGCYWPLVKRVTVKVPDCGDILENITLVDIPGNGDYSKTRDQMWTKILRNCSIVWIVCDIDRATSKKEAWEILNRSLTDMAQGGECTTINFICTKTDNIDTNLYMRNSKLEDGDLKITNKDQRKRACTLHRNRVSKDKVKKTFEKQGKFMVYCPIQDEQIFVFTVSSQEYFEEDSILKQEDTEILELQDLLRTLNRSHSRRVATQYLSRASGLLSLIHASNCNHTERKLCCELESRLTEGAEKAENQSVKMVQKNVNPPRGTDGRRYHKTLTALCKNKGCFRSRNGETRDLNKSLAAAMYDCINEKFHLFFPNEEKTGQSVREKIDEFSIISSPVIMEYKHSPVMGHILNFLRTEENKLKEDLQRDLLEEKKKLYASLTDVIKEKMIVCYKEAAEHTGTGSMKRKQDVLQNHVESEKHSMFKDAKKIMLDSLNKLTEHIERELAEKLQESMAHSLTEWNTISNIDVTEEIEEMKELSRMLDEDQT</sequence>
<dbReference type="PANTHER" id="PTHR47308">
    <property type="entry name" value="NUCLEAR GTPASE SLIP-GC"/>
    <property type="match status" value="1"/>
</dbReference>
<dbReference type="OrthoDB" id="3598281at2759"/>
<comment type="similarity">
    <text evidence="1">Belongs to the TRAFAC class TrmE-Era-EngA-EngB-Septin-like GTPase superfamily. AIG1/Toc34/Toc159-like paraseptin GTPase family. IAN subfamily.</text>
</comment>
<evidence type="ECO:0000259" key="4">
    <source>
        <dbReference type="Pfam" id="PF04548"/>
    </source>
</evidence>
<dbReference type="InterPro" id="IPR045063">
    <property type="entry name" value="Dynamin_N"/>
</dbReference>
<protein>
    <submittedName>
        <fullName evidence="7">Nuclear GTPase SLIP-GC-like</fullName>
    </submittedName>
</protein>
<feature type="domain" description="AIG1-type G" evidence="4">
    <location>
        <begin position="76"/>
        <end position="182"/>
    </location>
</feature>
<dbReference type="GO" id="GO:0003924">
    <property type="term" value="F:GTPase activity"/>
    <property type="evidence" value="ECO:0007669"/>
    <property type="project" value="TreeGrafter"/>
</dbReference>
<dbReference type="InterPro" id="IPR027417">
    <property type="entry name" value="P-loop_NTPase"/>
</dbReference>
<dbReference type="Pfam" id="PF04548">
    <property type="entry name" value="AIG1"/>
    <property type="match status" value="1"/>
</dbReference>
<keyword evidence="6" id="KW-1185">Reference proteome</keyword>
<dbReference type="InterPro" id="IPR006703">
    <property type="entry name" value="G_AIG1"/>
</dbReference>
<evidence type="ECO:0000313" key="6">
    <source>
        <dbReference type="Proteomes" id="UP000504632"/>
    </source>
</evidence>
<evidence type="ECO:0000259" key="3">
    <source>
        <dbReference type="Pfam" id="PF00350"/>
    </source>
</evidence>
<dbReference type="InterPro" id="IPR053082">
    <property type="entry name" value="Nuclear_GTPase_SLIP-GC"/>
</dbReference>
<dbReference type="InParanoid" id="A0A6J2WYF6"/>
<name>A0A6J2WYF6_CHACN</name>
<dbReference type="Gene3D" id="3.40.50.300">
    <property type="entry name" value="P-loop containing nucleotide triphosphate hydrolases"/>
    <property type="match status" value="2"/>
</dbReference>
<proteinExistence type="inferred from homology"/>
<dbReference type="InterPro" id="IPR056024">
    <property type="entry name" value="DUF7605"/>
</dbReference>
<evidence type="ECO:0000256" key="2">
    <source>
        <dbReference type="ARBA" id="ARBA00022741"/>
    </source>
</evidence>
<evidence type="ECO:0000313" key="7">
    <source>
        <dbReference type="RefSeq" id="XP_030649192.1"/>
    </source>
</evidence>
<dbReference type="FunCoup" id="A0A6J2WYF6">
    <property type="interactions" value="60"/>
</dbReference>
<evidence type="ECO:0000259" key="5">
    <source>
        <dbReference type="Pfam" id="PF24564"/>
    </source>
</evidence>
<dbReference type="SUPFAM" id="SSF52540">
    <property type="entry name" value="P-loop containing nucleoside triphosphate hydrolases"/>
    <property type="match status" value="1"/>
</dbReference>
<dbReference type="Pfam" id="PF24564">
    <property type="entry name" value="DUF7605"/>
    <property type="match status" value="1"/>
</dbReference>
<accession>A0A6J2WYF6</accession>
<dbReference type="RefSeq" id="XP_030649192.1">
    <property type="nucleotide sequence ID" value="XM_030793332.1"/>
</dbReference>
<evidence type="ECO:0000256" key="1">
    <source>
        <dbReference type="ARBA" id="ARBA00008535"/>
    </source>
</evidence>